<comment type="caution">
    <text evidence="4">The sequence shown here is derived from an EMBL/GenBank/DDBJ whole genome shotgun (WGS) entry which is preliminary data.</text>
</comment>
<feature type="compositionally biased region" description="Basic and acidic residues" evidence="2">
    <location>
        <begin position="235"/>
        <end position="245"/>
    </location>
</feature>
<organism evidence="4 5">
    <name type="scientific">Russula ochroleuca</name>
    <dbReference type="NCBI Taxonomy" id="152965"/>
    <lineage>
        <taxon>Eukaryota</taxon>
        <taxon>Fungi</taxon>
        <taxon>Dikarya</taxon>
        <taxon>Basidiomycota</taxon>
        <taxon>Agaricomycotina</taxon>
        <taxon>Agaricomycetes</taxon>
        <taxon>Russulales</taxon>
        <taxon>Russulaceae</taxon>
        <taxon>Russula</taxon>
    </lineage>
</organism>
<feature type="compositionally biased region" description="Low complexity" evidence="2">
    <location>
        <begin position="498"/>
        <end position="507"/>
    </location>
</feature>
<proteinExistence type="predicted"/>
<reference evidence="4" key="2">
    <citation type="journal article" date="2020" name="Nat. Commun.">
        <title>Large-scale genome sequencing of mycorrhizal fungi provides insights into the early evolution of symbiotic traits.</title>
        <authorList>
            <person name="Miyauchi S."/>
            <person name="Kiss E."/>
            <person name="Kuo A."/>
            <person name="Drula E."/>
            <person name="Kohler A."/>
            <person name="Sanchez-Garcia M."/>
            <person name="Morin E."/>
            <person name="Andreopoulos B."/>
            <person name="Barry K.W."/>
            <person name="Bonito G."/>
            <person name="Buee M."/>
            <person name="Carver A."/>
            <person name="Chen C."/>
            <person name="Cichocki N."/>
            <person name="Clum A."/>
            <person name="Culley D."/>
            <person name="Crous P.W."/>
            <person name="Fauchery L."/>
            <person name="Girlanda M."/>
            <person name="Hayes R.D."/>
            <person name="Keri Z."/>
            <person name="LaButti K."/>
            <person name="Lipzen A."/>
            <person name="Lombard V."/>
            <person name="Magnuson J."/>
            <person name="Maillard F."/>
            <person name="Murat C."/>
            <person name="Nolan M."/>
            <person name="Ohm R.A."/>
            <person name="Pangilinan J."/>
            <person name="Pereira M.F."/>
            <person name="Perotto S."/>
            <person name="Peter M."/>
            <person name="Pfister S."/>
            <person name="Riley R."/>
            <person name="Sitrit Y."/>
            <person name="Stielow J.B."/>
            <person name="Szollosi G."/>
            <person name="Zifcakova L."/>
            <person name="Stursova M."/>
            <person name="Spatafora J.W."/>
            <person name="Tedersoo L."/>
            <person name="Vaario L.M."/>
            <person name="Yamada A."/>
            <person name="Yan M."/>
            <person name="Wang P."/>
            <person name="Xu J."/>
            <person name="Bruns T."/>
            <person name="Baldrian P."/>
            <person name="Vilgalys R."/>
            <person name="Dunand C."/>
            <person name="Henrissat B."/>
            <person name="Grigoriev I.V."/>
            <person name="Hibbett D."/>
            <person name="Nagy L.G."/>
            <person name="Martin F.M."/>
        </authorList>
    </citation>
    <scope>NUCLEOTIDE SEQUENCE</scope>
    <source>
        <strain evidence="4">Prilba</strain>
    </source>
</reference>
<feature type="compositionally biased region" description="Low complexity" evidence="2">
    <location>
        <begin position="611"/>
        <end position="622"/>
    </location>
</feature>
<feature type="region of interest" description="Disordered" evidence="2">
    <location>
        <begin position="164"/>
        <end position="195"/>
    </location>
</feature>
<keyword evidence="3" id="KW-0472">Membrane</keyword>
<keyword evidence="5" id="KW-1185">Reference proteome</keyword>
<feature type="transmembrane region" description="Helical" evidence="3">
    <location>
        <begin position="951"/>
        <end position="970"/>
    </location>
</feature>
<dbReference type="EMBL" id="WHVB01000006">
    <property type="protein sequence ID" value="KAF8481974.1"/>
    <property type="molecule type" value="Genomic_DNA"/>
</dbReference>
<accession>A0A9P5TAJ6</accession>
<feature type="coiled-coil region" evidence="1">
    <location>
        <begin position="752"/>
        <end position="779"/>
    </location>
</feature>
<dbReference type="AlphaFoldDB" id="A0A9P5TAJ6"/>
<feature type="region of interest" description="Disordered" evidence="2">
    <location>
        <begin position="594"/>
        <end position="630"/>
    </location>
</feature>
<evidence type="ECO:0000256" key="3">
    <source>
        <dbReference type="SAM" id="Phobius"/>
    </source>
</evidence>
<feature type="compositionally biased region" description="Low complexity" evidence="2">
    <location>
        <begin position="164"/>
        <end position="185"/>
    </location>
</feature>
<evidence type="ECO:0000313" key="5">
    <source>
        <dbReference type="Proteomes" id="UP000759537"/>
    </source>
</evidence>
<evidence type="ECO:0000313" key="4">
    <source>
        <dbReference type="EMBL" id="KAF8481974.1"/>
    </source>
</evidence>
<evidence type="ECO:0000256" key="2">
    <source>
        <dbReference type="SAM" id="MobiDB-lite"/>
    </source>
</evidence>
<feature type="region of interest" description="Disordered" evidence="2">
    <location>
        <begin position="1"/>
        <end position="96"/>
    </location>
</feature>
<feature type="compositionally biased region" description="Basic and acidic residues" evidence="2">
    <location>
        <begin position="508"/>
        <end position="518"/>
    </location>
</feature>
<feature type="compositionally biased region" description="Polar residues" evidence="2">
    <location>
        <begin position="397"/>
        <end position="414"/>
    </location>
</feature>
<feature type="transmembrane region" description="Helical" evidence="3">
    <location>
        <begin position="925"/>
        <end position="945"/>
    </location>
</feature>
<sequence>MAVPTESFPAGSPTTATRHVRTSFPPVDPHSDPDSFGDHSSIGLGPPPRTRRTSTGLEISASGEYRTEGRRRVKSAHVPSALSGRPQPQRHAQTVRRVMTTSEAFRPPKYERGRWNATSFDSSLDELEPGVFSDEYDLSHEDPKILEDVQRALKLKLRREARLQAARANDDSISTSSRSSPVRYSLPPLNPQASRIAKPSLESELDFSPSVGIDRLHPVPTSTDDGAILDWGGTHSEDDKSDRKWPLSLTKRKPKDKPFTALSRDALERQEAAFSGKVSRIKSFAQPHTLKKAVITADQLRRRYAFLSNSLKTEPQAGNPILTVAKWNAGLDPLVQAVLEQAEPLTWLKHLRAKRPGRSPRFSWHVTALLFEERVRAQARLAAMAMETIPEDVLSGLDSSPLSRNSPEQASSSLPFVEGSRDHLHPSLSRRRSNDDHISFEPFIESSRRSFDDSRQTSLYSGIFNGSRSRGASPSSSRVYLRDLASRVRRKGAESDEASSSHPSASEDNGRGADESRKKGGKRRHFFLPPDLDLVTRTQPKLHRRVTGVEGAPVEPRSPGIAGKVRRELGLDDVSNPYRSPEEPQPAFPQLDTATTAVHKVSPRPDRLLRGRLSLPSSPSQSWPEAEPIDREAEQEEYERRVELLENVFAQNQRNRYLLQRIAGGVKEYEAIQAKLSKTLGLTYSPLPPELIDAFSHDPAVVTGATRQKRGWQAVEDIHSNIARQRDTVREFLQQACDVEVAPPPSVLDSPLKSLQQSLDALEQRRSVISQKVQEVSETLTRVKQIHAVVKAEYNNAMAHTSSVYPELSEIIALEERYKDRYQQLWEFGMDALTILLDSVTPFWRNYGKLIGIDAQDFLIIPWYRNEFTGESEKYPIKALPRRSFRHWVGLVLCFFVTLAVLVLQARAAHSFSSLYRLPFNTSPGLWWISVPSFTTTAVILWTAVAVEMCIVWAQLAVVSWWIGWYAGVFD</sequence>
<keyword evidence="1" id="KW-0175">Coiled coil</keyword>
<gene>
    <name evidence="4" type="ORF">DFH94DRAFT_734326</name>
</gene>
<feature type="region of interest" description="Disordered" evidence="2">
    <location>
        <begin position="224"/>
        <end position="245"/>
    </location>
</feature>
<feature type="transmembrane region" description="Helical" evidence="3">
    <location>
        <begin position="885"/>
        <end position="904"/>
    </location>
</feature>
<feature type="region of interest" description="Disordered" evidence="2">
    <location>
        <begin position="542"/>
        <end position="562"/>
    </location>
</feature>
<keyword evidence="3" id="KW-1133">Transmembrane helix</keyword>
<keyword evidence="3" id="KW-0812">Transmembrane</keyword>
<feature type="region of interest" description="Disordered" evidence="2">
    <location>
        <begin position="397"/>
        <end position="433"/>
    </location>
</feature>
<feature type="region of interest" description="Disordered" evidence="2">
    <location>
        <begin position="490"/>
        <end position="529"/>
    </location>
</feature>
<evidence type="ECO:0000256" key="1">
    <source>
        <dbReference type="SAM" id="Coils"/>
    </source>
</evidence>
<dbReference type="Proteomes" id="UP000759537">
    <property type="component" value="Unassembled WGS sequence"/>
</dbReference>
<protein>
    <submittedName>
        <fullName evidence="4">Uncharacterized protein</fullName>
    </submittedName>
</protein>
<reference evidence="4" key="1">
    <citation type="submission" date="2019-10" db="EMBL/GenBank/DDBJ databases">
        <authorList>
            <consortium name="DOE Joint Genome Institute"/>
            <person name="Kuo A."/>
            <person name="Miyauchi S."/>
            <person name="Kiss E."/>
            <person name="Drula E."/>
            <person name="Kohler A."/>
            <person name="Sanchez-Garcia M."/>
            <person name="Andreopoulos B."/>
            <person name="Barry K.W."/>
            <person name="Bonito G."/>
            <person name="Buee M."/>
            <person name="Carver A."/>
            <person name="Chen C."/>
            <person name="Cichocki N."/>
            <person name="Clum A."/>
            <person name="Culley D."/>
            <person name="Crous P.W."/>
            <person name="Fauchery L."/>
            <person name="Girlanda M."/>
            <person name="Hayes R."/>
            <person name="Keri Z."/>
            <person name="LaButti K."/>
            <person name="Lipzen A."/>
            <person name="Lombard V."/>
            <person name="Magnuson J."/>
            <person name="Maillard F."/>
            <person name="Morin E."/>
            <person name="Murat C."/>
            <person name="Nolan M."/>
            <person name="Ohm R."/>
            <person name="Pangilinan J."/>
            <person name="Pereira M."/>
            <person name="Perotto S."/>
            <person name="Peter M."/>
            <person name="Riley R."/>
            <person name="Sitrit Y."/>
            <person name="Stielow B."/>
            <person name="Szollosi G."/>
            <person name="Zifcakova L."/>
            <person name="Stursova M."/>
            <person name="Spatafora J.W."/>
            <person name="Tedersoo L."/>
            <person name="Vaario L.-M."/>
            <person name="Yamada A."/>
            <person name="Yan M."/>
            <person name="Wang P."/>
            <person name="Xu J."/>
            <person name="Bruns T."/>
            <person name="Baldrian P."/>
            <person name="Vilgalys R."/>
            <person name="Henrissat B."/>
            <person name="Grigoriev I.V."/>
            <person name="Hibbett D."/>
            <person name="Nagy L.G."/>
            <person name="Martin F.M."/>
        </authorList>
    </citation>
    <scope>NUCLEOTIDE SEQUENCE</scope>
    <source>
        <strain evidence="4">Prilba</strain>
    </source>
</reference>
<name>A0A9P5TAJ6_9AGAM</name>
<dbReference type="OrthoDB" id="3190515at2759"/>